<evidence type="ECO:0000256" key="3">
    <source>
        <dbReference type="SAM" id="MobiDB-lite"/>
    </source>
</evidence>
<dbReference type="InterPro" id="IPR035983">
    <property type="entry name" value="Hect_E3_ubiquitin_ligase"/>
</dbReference>
<protein>
    <submittedName>
        <fullName evidence="5">2722_t:CDS:1</fullName>
    </submittedName>
</protein>
<name>A0A9N9G5F1_9GLOM</name>
<dbReference type="PROSITE" id="PS50237">
    <property type="entry name" value="HECT"/>
    <property type="match status" value="1"/>
</dbReference>
<dbReference type="AlphaFoldDB" id="A0A9N9G5F1"/>
<dbReference type="GO" id="GO:0004842">
    <property type="term" value="F:ubiquitin-protein transferase activity"/>
    <property type="evidence" value="ECO:0007669"/>
    <property type="project" value="InterPro"/>
</dbReference>
<dbReference type="SUPFAM" id="SSF56204">
    <property type="entry name" value="Hect, E3 ligase catalytic domain"/>
    <property type="match status" value="1"/>
</dbReference>
<feature type="active site" description="Glycyl thioester intermediate" evidence="2">
    <location>
        <position position="583"/>
    </location>
</feature>
<reference evidence="5" key="1">
    <citation type="submission" date="2021-06" db="EMBL/GenBank/DDBJ databases">
        <authorList>
            <person name="Kallberg Y."/>
            <person name="Tangrot J."/>
            <person name="Rosling A."/>
        </authorList>
    </citation>
    <scope>NUCLEOTIDE SEQUENCE</scope>
    <source>
        <strain evidence="5">IA702</strain>
    </source>
</reference>
<feature type="region of interest" description="Disordered" evidence="3">
    <location>
        <begin position="48"/>
        <end position="75"/>
    </location>
</feature>
<comment type="caution">
    <text evidence="5">The sequence shown here is derived from an EMBL/GenBank/DDBJ whole genome shotgun (WGS) entry which is preliminary data.</text>
</comment>
<feature type="domain" description="HECT" evidence="4">
    <location>
        <begin position="540"/>
        <end position="589"/>
    </location>
</feature>
<dbReference type="OrthoDB" id="2449951at2759"/>
<feature type="region of interest" description="Disordered" evidence="3">
    <location>
        <begin position="1"/>
        <end position="21"/>
    </location>
</feature>
<keyword evidence="1 2" id="KW-0833">Ubl conjugation pathway</keyword>
<organism evidence="5 6">
    <name type="scientific">Paraglomus occultum</name>
    <dbReference type="NCBI Taxonomy" id="144539"/>
    <lineage>
        <taxon>Eukaryota</taxon>
        <taxon>Fungi</taxon>
        <taxon>Fungi incertae sedis</taxon>
        <taxon>Mucoromycota</taxon>
        <taxon>Glomeromycotina</taxon>
        <taxon>Glomeromycetes</taxon>
        <taxon>Paraglomerales</taxon>
        <taxon>Paraglomeraceae</taxon>
        <taxon>Paraglomus</taxon>
    </lineage>
</organism>
<dbReference type="Proteomes" id="UP000789572">
    <property type="component" value="Unassembled WGS sequence"/>
</dbReference>
<evidence type="ECO:0000259" key="4">
    <source>
        <dbReference type="PROSITE" id="PS50237"/>
    </source>
</evidence>
<keyword evidence="6" id="KW-1185">Reference proteome</keyword>
<evidence type="ECO:0000313" key="5">
    <source>
        <dbReference type="EMBL" id="CAG8578626.1"/>
    </source>
</evidence>
<proteinExistence type="predicted"/>
<sequence>MEQTAIQSNRSNNQRQQVPNSETLRIFRRNRASTITTEQRRNNVVPFNPLTALSQYGTPRRGRRNGQHQQRAVGRPTANLSVTLIYVRADLSVHQQIPPPRVRSLDNADIIPNVIFNSSDGPQEIDGIIRTALPQLGEDNWLLLKYSNEIEEQRRRLFLQIANNNGSYTFSDLRSAATTHHPRKLYIARAPTASNDNMQSPVLSTSPASPALSPSAPTITSSPTFQPLPELSPQSSTTPLTYAAISVNMSDTRLAICRLLSIADNQQAHITIRNRSCIIDDLLSWAGSARVEDMLSTPVISLQNEQAVDIGGVLRDVVESFWEQIREWEFPIIGLLFTNSTLTHKMRAALAQETVLVGRLLWWSIIHDIAYPKWLAAYVLDWLFGVEINFMEALECISEPLWTLCSELDRLSLQEWETYEFSAALLAFAEQNDITPRQLREDSPQEIANFIRLSAVILSRRCTLEKFKEGFDVDFGHGARGVQVLRESGYAHLRGYLYQELENNVQLIAQFDWTARGIENETIPLWFHEYLTNVQTKQLRKKIIRFCTGSYRVPVERKITIKIVAADTNLSSAYSRLPRASSCLKEIWLCHEYDAASEICGKEFDPDFENDLMV</sequence>
<dbReference type="Pfam" id="PF00632">
    <property type="entry name" value="HECT"/>
    <property type="match status" value="1"/>
</dbReference>
<feature type="compositionally biased region" description="Low complexity" evidence="3">
    <location>
        <begin position="7"/>
        <end position="17"/>
    </location>
</feature>
<evidence type="ECO:0000256" key="2">
    <source>
        <dbReference type="PROSITE-ProRule" id="PRU00104"/>
    </source>
</evidence>
<dbReference type="InterPro" id="IPR000569">
    <property type="entry name" value="HECT_dom"/>
</dbReference>
<evidence type="ECO:0000313" key="6">
    <source>
        <dbReference type="Proteomes" id="UP000789572"/>
    </source>
</evidence>
<feature type="compositionally biased region" description="Low complexity" evidence="3">
    <location>
        <begin position="200"/>
        <end position="224"/>
    </location>
</feature>
<evidence type="ECO:0000256" key="1">
    <source>
        <dbReference type="ARBA" id="ARBA00022786"/>
    </source>
</evidence>
<gene>
    <name evidence="5" type="ORF">POCULU_LOCUS6371</name>
</gene>
<feature type="region of interest" description="Disordered" evidence="3">
    <location>
        <begin position="196"/>
        <end position="236"/>
    </location>
</feature>
<dbReference type="EMBL" id="CAJVPJ010001156">
    <property type="protein sequence ID" value="CAG8578626.1"/>
    <property type="molecule type" value="Genomic_DNA"/>
</dbReference>
<dbReference type="Gene3D" id="3.30.2410.10">
    <property type="entry name" value="Hect, E3 ligase catalytic domain"/>
    <property type="match status" value="1"/>
</dbReference>
<accession>A0A9N9G5F1</accession>